<evidence type="ECO:0000313" key="3">
    <source>
        <dbReference type="EMBL" id="RFS46370.1"/>
    </source>
</evidence>
<feature type="transmembrane region" description="Helical" evidence="2">
    <location>
        <begin position="289"/>
        <end position="309"/>
    </location>
</feature>
<keyword evidence="2" id="KW-0812">Transmembrane</keyword>
<keyword evidence="2" id="KW-1133">Transmembrane helix</keyword>
<dbReference type="EMBL" id="QVFU01000009">
    <property type="protein sequence ID" value="RFS46370.1"/>
    <property type="molecule type" value="Genomic_DNA"/>
</dbReference>
<accession>A0A372G0W9</accession>
<dbReference type="OrthoDB" id="3406163at2"/>
<evidence type="ECO:0000256" key="2">
    <source>
        <dbReference type="SAM" id="Phobius"/>
    </source>
</evidence>
<feature type="transmembrane region" description="Helical" evidence="2">
    <location>
        <begin position="183"/>
        <end position="201"/>
    </location>
</feature>
<feature type="transmembrane region" description="Helical" evidence="2">
    <location>
        <begin position="46"/>
        <end position="70"/>
    </location>
</feature>
<feature type="compositionally biased region" description="Low complexity" evidence="1">
    <location>
        <begin position="394"/>
        <end position="424"/>
    </location>
</feature>
<proteinExistence type="predicted"/>
<feature type="transmembrane region" description="Helical" evidence="2">
    <location>
        <begin position="257"/>
        <end position="277"/>
    </location>
</feature>
<reference evidence="3 4" key="1">
    <citation type="submission" date="2018-08" db="EMBL/GenBank/DDBJ databases">
        <title>Verrucosispora craniellae sp. nov., isolated from a marine sponge in the South China Sea.</title>
        <authorList>
            <person name="Li L."/>
            <person name="Lin H.W."/>
        </authorList>
    </citation>
    <scope>NUCLEOTIDE SEQUENCE [LARGE SCALE GENOMIC DNA]</scope>
    <source>
        <strain evidence="3 4">LHW63014</strain>
    </source>
</reference>
<organism evidence="3 4">
    <name type="scientific">Micromonospora craniellae</name>
    <dbReference type="NCBI Taxonomy" id="2294034"/>
    <lineage>
        <taxon>Bacteria</taxon>
        <taxon>Bacillati</taxon>
        <taxon>Actinomycetota</taxon>
        <taxon>Actinomycetes</taxon>
        <taxon>Micromonosporales</taxon>
        <taxon>Micromonosporaceae</taxon>
        <taxon>Micromonospora</taxon>
    </lineage>
</organism>
<protein>
    <submittedName>
        <fullName evidence="3">Uncharacterized protein</fullName>
    </submittedName>
</protein>
<feature type="compositionally biased region" description="Polar residues" evidence="1">
    <location>
        <begin position="110"/>
        <end position="120"/>
    </location>
</feature>
<feature type="transmembrane region" description="Helical" evidence="2">
    <location>
        <begin position="208"/>
        <end position="226"/>
    </location>
</feature>
<gene>
    <name evidence="3" type="ORF">D0Q02_11340</name>
</gene>
<dbReference type="AlphaFoldDB" id="A0A372G0W9"/>
<feature type="region of interest" description="Disordered" evidence="1">
    <location>
        <begin position="76"/>
        <end position="134"/>
    </location>
</feature>
<keyword evidence="4" id="KW-1185">Reference proteome</keyword>
<evidence type="ECO:0000256" key="1">
    <source>
        <dbReference type="SAM" id="MobiDB-lite"/>
    </source>
</evidence>
<comment type="caution">
    <text evidence="3">The sequence shown here is derived from an EMBL/GenBank/DDBJ whole genome shotgun (WGS) entry which is preliminary data.</text>
</comment>
<evidence type="ECO:0000313" key="4">
    <source>
        <dbReference type="Proteomes" id="UP000262621"/>
    </source>
</evidence>
<feature type="transmembrane region" description="Helical" evidence="2">
    <location>
        <begin position="143"/>
        <end position="163"/>
    </location>
</feature>
<keyword evidence="2" id="KW-0472">Membrane</keyword>
<feature type="transmembrane region" description="Helical" evidence="2">
    <location>
        <begin position="321"/>
        <end position="345"/>
    </location>
</feature>
<dbReference type="RefSeq" id="WP_117227942.1">
    <property type="nucleotide sequence ID" value="NZ_CP061725.1"/>
</dbReference>
<dbReference type="Proteomes" id="UP000262621">
    <property type="component" value="Unassembled WGS sequence"/>
</dbReference>
<sequence length="447" mass="44423">MARQGWGGSIATAAGVAAGAGAAQLGFGYGLGILNWAPTQATAGTAAWVASLIWATWIAATSTIVGAVCAQRLRDRRTDPPPAAGPTVAPSDAGRPTDPALPADPVPSAANASQTDTARSGTARPGAAMSTDARREVGDGGGLWLIALAGAAGLGALITVLLVAVPARMAVVPDTPSPRDMAAAYAAIGVLVGALVAVWALRCRAAATNVIATAGWLWLLAVVAVVDSVLAGRGLTTAQLGIWQLSSDNAQFWIRDYFYWPGAVLSLGSALLIGVLAARHGVRPADRRVGATASGAAGPLLVAVAYFLAVPRLTAISPEQVSAHLIAPYAVIVGIGGSVLVAALAQRAARRRQELPPSGETPRLPRQRGAADDPGTAPAMGDTGAAGPSGAVGDDGTPAAPAPTGGSPTPGGASTPLTSATSPTDDGSAGTDTSPGETGSRRNRRSR</sequence>
<name>A0A372G0W9_9ACTN</name>
<feature type="region of interest" description="Disordered" evidence="1">
    <location>
        <begin position="349"/>
        <end position="447"/>
    </location>
</feature>